<name>A0A4Y7RJZ2_9FIRM</name>
<evidence type="ECO:0000313" key="2">
    <source>
        <dbReference type="Proteomes" id="UP000298324"/>
    </source>
</evidence>
<dbReference type="AlphaFoldDB" id="A0A4Y7RJZ2"/>
<comment type="caution">
    <text evidence="1">The sequence shown here is derived from an EMBL/GenBank/DDBJ whole genome shotgun (WGS) entry which is preliminary data.</text>
</comment>
<reference evidence="1 2" key="1">
    <citation type="journal article" date="2018" name="Environ. Microbiol.">
        <title>Novel energy conservation strategies and behaviour of Pelotomaculum schinkii driving syntrophic propionate catabolism.</title>
        <authorList>
            <person name="Hidalgo-Ahumada C.A.P."/>
            <person name="Nobu M.K."/>
            <person name="Narihiro T."/>
            <person name="Tamaki H."/>
            <person name="Liu W.T."/>
            <person name="Kamagata Y."/>
            <person name="Stams A.J.M."/>
            <person name="Imachi H."/>
            <person name="Sousa D.Z."/>
        </authorList>
    </citation>
    <scope>NUCLEOTIDE SEQUENCE [LARGE SCALE GENOMIC DNA]</scope>
    <source>
        <strain evidence="1 2">HH</strain>
    </source>
</reference>
<sequence length="86" mass="9761">MIKGVNCLLKQRILRLEQAVLNRNTFKFFVAHEQDNSVKITGPNFDFYGPISEGEKKLASLDELGYFVIKIKRTTKTHLNLPAVGP</sequence>
<proteinExistence type="predicted"/>
<dbReference type="Proteomes" id="UP000298324">
    <property type="component" value="Unassembled WGS sequence"/>
</dbReference>
<accession>A0A4Y7RJZ2</accession>
<gene>
    <name evidence="1" type="ORF">Psch_02203</name>
</gene>
<organism evidence="1 2">
    <name type="scientific">Pelotomaculum schinkii</name>
    <dbReference type="NCBI Taxonomy" id="78350"/>
    <lineage>
        <taxon>Bacteria</taxon>
        <taxon>Bacillati</taxon>
        <taxon>Bacillota</taxon>
        <taxon>Clostridia</taxon>
        <taxon>Eubacteriales</taxon>
        <taxon>Desulfotomaculaceae</taxon>
        <taxon>Pelotomaculum</taxon>
    </lineage>
</organism>
<dbReference type="EMBL" id="QFGA01000001">
    <property type="protein sequence ID" value="TEB08637.1"/>
    <property type="molecule type" value="Genomic_DNA"/>
</dbReference>
<evidence type="ECO:0000313" key="1">
    <source>
        <dbReference type="EMBL" id="TEB08637.1"/>
    </source>
</evidence>
<keyword evidence="2" id="KW-1185">Reference proteome</keyword>
<protein>
    <submittedName>
        <fullName evidence="1">Uncharacterized protein</fullName>
    </submittedName>
</protein>